<gene>
    <name evidence="2" type="ORF">ALC56_02335</name>
</gene>
<evidence type="ECO:0000256" key="1">
    <source>
        <dbReference type="ARBA" id="ARBA00001962"/>
    </source>
</evidence>
<keyword evidence="3" id="KW-1185">Reference proteome</keyword>
<evidence type="ECO:0000313" key="2">
    <source>
        <dbReference type="EMBL" id="KYN43153.1"/>
    </source>
</evidence>
<comment type="cofactor">
    <cofactor evidence="1">
        <name>Fe cation</name>
        <dbReference type="ChEBI" id="CHEBI:24875"/>
    </cofactor>
</comment>
<dbReference type="PANTHER" id="PTHR20883">
    <property type="entry name" value="PHYTANOYL-COA DIOXYGENASE DOMAIN CONTAINING 1"/>
    <property type="match status" value="1"/>
</dbReference>
<dbReference type="Proteomes" id="UP000078541">
    <property type="component" value="Unassembled WGS sequence"/>
</dbReference>
<sequence length="400" mass="45965">MVALKFLTPEQKQFWEDNGYIKLNIYSTKEINEISDAYNELFERKFRENLQGMESRWSGEDMKKLAGSISEDYTIKSIHNLQMHNEIFTRTITHPKLLDALEDIMGTEDIMLHHTKAHLKPPEKGSPYLMHQDYPYFPHKNHTMLAVFLHLDDTTPENGGLAIYPGSHKLGPLKDIKVIDERGDPIHYVDPKEYPLSKATPISAKKGEVVFFSYLTLHGSYLNLSDKTRRMFLIQVRAADDEPTLDVHNSPCQGLMLRDYPYFPHKNHTMLAVFLHLDDTTPENGGLAIYPGSHKLGPLKDIKVIDERGDPIHYVDPKEYPLSKATPISAKKGEVVFFSYLTLHGSYLNLSDKTRRMFLIQVRAADDEPTLDVHNSPCQGLMLRGKNIYKDALMTNRYKY</sequence>
<protein>
    <submittedName>
        <fullName evidence="2">Putative alpha-ketoglutarate-dependent hypophosphite dioxygenase</fullName>
    </submittedName>
</protein>
<reference evidence="2 3" key="1">
    <citation type="submission" date="2016-03" db="EMBL/GenBank/DDBJ databases">
        <title>Trachymyrmex septentrionalis WGS genome.</title>
        <authorList>
            <person name="Nygaard S."/>
            <person name="Hu H."/>
            <person name="Boomsma J."/>
            <person name="Zhang G."/>
        </authorList>
    </citation>
    <scope>NUCLEOTIDE SEQUENCE [LARGE SCALE GENOMIC DNA]</scope>
    <source>
        <strain evidence="2">Tsep2-gDNA-1</strain>
        <tissue evidence="2">Whole body</tissue>
    </source>
</reference>
<proteinExistence type="predicted"/>
<dbReference type="SUPFAM" id="SSF51197">
    <property type="entry name" value="Clavaminate synthase-like"/>
    <property type="match status" value="2"/>
</dbReference>
<dbReference type="PANTHER" id="PTHR20883:SF48">
    <property type="entry name" value="ECTOINE DIOXYGENASE"/>
    <property type="match status" value="1"/>
</dbReference>
<keyword evidence="2" id="KW-0560">Oxidoreductase</keyword>
<dbReference type="GO" id="GO:0051213">
    <property type="term" value="F:dioxygenase activity"/>
    <property type="evidence" value="ECO:0007669"/>
    <property type="project" value="UniProtKB-KW"/>
</dbReference>
<dbReference type="Pfam" id="PF05721">
    <property type="entry name" value="PhyH"/>
    <property type="match status" value="2"/>
</dbReference>
<dbReference type="InterPro" id="IPR008775">
    <property type="entry name" value="Phytyl_CoA_dOase-like"/>
</dbReference>
<keyword evidence="2" id="KW-0223">Dioxygenase</keyword>
<dbReference type="GO" id="GO:0046872">
    <property type="term" value="F:metal ion binding"/>
    <property type="evidence" value="ECO:0007669"/>
    <property type="project" value="UniProtKB-ARBA"/>
</dbReference>
<evidence type="ECO:0000313" key="3">
    <source>
        <dbReference type="Proteomes" id="UP000078541"/>
    </source>
</evidence>
<name>A0A195FRS2_9HYME</name>
<organism evidence="2 3">
    <name type="scientific">Trachymyrmex septentrionalis</name>
    <dbReference type="NCBI Taxonomy" id="34720"/>
    <lineage>
        <taxon>Eukaryota</taxon>
        <taxon>Metazoa</taxon>
        <taxon>Ecdysozoa</taxon>
        <taxon>Arthropoda</taxon>
        <taxon>Hexapoda</taxon>
        <taxon>Insecta</taxon>
        <taxon>Pterygota</taxon>
        <taxon>Neoptera</taxon>
        <taxon>Endopterygota</taxon>
        <taxon>Hymenoptera</taxon>
        <taxon>Apocrita</taxon>
        <taxon>Aculeata</taxon>
        <taxon>Formicoidea</taxon>
        <taxon>Formicidae</taxon>
        <taxon>Myrmicinae</taxon>
        <taxon>Trachymyrmex</taxon>
    </lineage>
</organism>
<accession>A0A195FRS2</accession>
<dbReference type="Gene3D" id="2.60.120.620">
    <property type="entry name" value="q2cbj1_9rhob like domain"/>
    <property type="match status" value="2"/>
</dbReference>
<dbReference type="EMBL" id="KQ981285">
    <property type="protein sequence ID" value="KYN43153.1"/>
    <property type="molecule type" value="Genomic_DNA"/>
</dbReference>
<dbReference type="AlphaFoldDB" id="A0A195FRS2"/>
<dbReference type="STRING" id="34720.A0A195FRS2"/>